<dbReference type="OrthoDB" id="9993460at2759"/>
<dbReference type="UniPathway" id="UPA00378"/>
<dbReference type="PANTHER" id="PTHR11929:SF198">
    <property type="entry name" value="ALPHA-(1,3)-FUCOSYLTRANSFERASE 11"/>
    <property type="match status" value="1"/>
</dbReference>
<evidence type="ECO:0000256" key="4">
    <source>
        <dbReference type="ARBA" id="ARBA00022679"/>
    </source>
</evidence>
<feature type="domain" description="Fucosyltransferase C-terminal" evidence="14">
    <location>
        <begin position="233"/>
        <end position="419"/>
    </location>
</feature>
<evidence type="ECO:0000313" key="17">
    <source>
        <dbReference type="Proteomes" id="UP000749559"/>
    </source>
</evidence>
<dbReference type="SUPFAM" id="SSF53756">
    <property type="entry name" value="UDP-Glycosyltransferase/glycogen phosphorylase"/>
    <property type="match status" value="1"/>
</dbReference>
<evidence type="ECO:0000256" key="11">
    <source>
        <dbReference type="RuleBase" id="RU003832"/>
    </source>
</evidence>
<feature type="region of interest" description="Disordered" evidence="12">
    <location>
        <begin position="422"/>
        <end position="442"/>
    </location>
</feature>
<keyword evidence="6" id="KW-0735">Signal-anchor</keyword>
<keyword evidence="4 11" id="KW-0808">Transferase</keyword>
<feature type="domain" description="Fucosyltransferase N-terminal" evidence="15">
    <location>
        <begin position="97"/>
        <end position="198"/>
    </location>
</feature>
<evidence type="ECO:0000256" key="1">
    <source>
        <dbReference type="ARBA" id="ARBA00004922"/>
    </source>
</evidence>
<evidence type="ECO:0000256" key="3">
    <source>
        <dbReference type="ARBA" id="ARBA00022676"/>
    </source>
</evidence>
<evidence type="ECO:0000256" key="12">
    <source>
        <dbReference type="SAM" id="MobiDB-lite"/>
    </source>
</evidence>
<evidence type="ECO:0000256" key="8">
    <source>
        <dbReference type="ARBA" id="ARBA00023136"/>
    </source>
</evidence>
<dbReference type="EMBL" id="CAIIXF020000009">
    <property type="protein sequence ID" value="CAH1795240.1"/>
    <property type="molecule type" value="Genomic_DNA"/>
</dbReference>
<keyword evidence="7" id="KW-1133">Transmembrane helix</keyword>
<comment type="subcellular location">
    <subcellularLocation>
        <location evidence="10">Endomembrane system</location>
        <topology evidence="10">Single-pass type II membrane protein</topology>
    </subcellularLocation>
    <subcellularLocation>
        <location evidence="11">Golgi apparatus</location>
        <location evidence="11">Golgi stack membrane</location>
        <topology evidence="11">Single-pass type II membrane protein</topology>
    </subcellularLocation>
</comment>
<dbReference type="InterPro" id="IPR031481">
    <property type="entry name" value="Glyco_tran_10_N"/>
</dbReference>
<evidence type="ECO:0000256" key="5">
    <source>
        <dbReference type="ARBA" id="ARBA00022692"/>
    </source>
</evidence>
<organism evidence="16 17">
    <name type="scientific">Owenia fusiformis</name>
    <name type="common">Polychaete worm</name>
    <dbReference type="NCBI Taxonomy" id="6347"/>
    <lineage>
        <taxon>Eukaryota</taxon>
        <taxon>Metazoa</taxon>
        <taxon>Spiralia</taxon>
        <taxon>Lophotrochozoa</taxon>
        <taxon>Annelida</taxon>
        <taxon>Polychaeta</taxon>
        <taxon>Sedentaria</taxon>
        <taxon>Canalipalpata</taxon>
        <taxon>Sabellida</taxon>
        <taxon>Oweniida</taxon>
        <taxon>Oweniidae</taxon>
        <taxon>Owenia</taxon>
    </lineage>
</organism>
<sequence length="516" mass="59920">MAVPTCIRFFYLTICAIQIVWSQALDTDPYFPNSPHAAVQFGPKTKEEIQSESDNKSEEPLWPDGVGPKSKWGMAQEILDEGRDPNTLPSTVRKFDKPLILWWYPGLFPHQDYTTIECSVGQCRTTNNRHHLQDPKTRGVILYGTDFAIEDLPLPRLPQHEWALIHEESPMNNHMLTHYPLLRQFNHTATFRRESDFPLTSQNIYSLDYLTEKQPVPTDIKNALKAKDDLAPIVYIASHCDISSDRDRYVLELMNHIDVDSIGSCIHNKDIPLQWRDPVESMEADLFLKHIASYKFHLAFENAICDDYMTEKLYRSLHVGSVPIYRGSQLAKDYMPNNHSIIMADDFASPKDLAEFIKKLDSDDAAYETYLEYKTKGITNQYMKNDVKNRKWEKFGANEKSMFSSFECHVCDKLVERMAEEAEHKEDPSYPAPKPHFAESSHLSCPQPYTSIGNPDDYEEDVDPWMKMGWIEDYWNGLDKALAIRDMLDAKEKDPTTYHKYWEKVLDRQSNRKIEL</sequence>
<dbReference type="Pfam" id="PF00852">
    <property type="entry name" value="Glyco_transf_10"/>
    <property type="match status" value="1"/>
</dbReference>
<comment type="caution">
    <text evidence="16">The sequence shown here is derived from an EMBL/GenBank/DDBJ whole genome shotgun (WGS) entry which is preliminary data.</text>
</comment>
<feature type="chain" id="PRO_5043389169" description="Fucosyltransferase" evidence="13">
    <location>
        <begin position="23"/>
        <end position="516"/>
    </location>
</feature>
<evidence type="ECO:0000259" key="14">
    <source>
        <dbReference type="Pfam" id="PF00852"/>
    </source>
</evidence>
<comment type="pathway">
    <text evidence="1">Protein modification; protein glycosylation.</text>
</comment>
<name>A0A8J1U6R9_OWEFU</name>
<evidence type="ECO:0000256" key="7">
    <source>
        <dbReference type="ARBA" id="ARBA00022989"/>
    </source>
</evidence>
<dbReference type="InterPro" id="IPR055270">
    <property type="entry name" value="Glyco_tran_10_C"/>
</dbReference>
<keyword evidence="13" id="KW-0732">Signal</keyword>
<keyword evidence="9" id="KW-0325">Glycoprotein</keyword>
<evidence type="ECO:0000256" key="6">
    <source>
        <dbReference type="ARBA" id="ARBA00022968"/>
    </source>
</evidence>
<dbReference type="PANTHER" id="PTHR11929">
    <property type="entry name" value="ALPHA- 1,3 -FUCOSYLTRANSFERASE"/>
    <property type="match status" value="1"/>
</dbReference>
<keyword evidence="5 11" id="KW-0812">Transmembrane</keyword>
<dbReference type="InterPro" id="IPR001503">
    <property type="entry name" value="Glyco_trans_10"/>
</dbReference>
<feature type="compositionally biased region" description="Basic and acidic residues" evidence="12">
    <location>
        <begin position="44"/>
        <end position="59"/>
    </location>
</feature>
<dbReference type="Gene3D" id="3.40.50.11660">
    <property type="entry name" value="Glycosyl transferase family 10, C-terminal domain"/>
    <property type="match status" value="1"/>
</dbReference>
<keyword evidence="17" id="KW-1185">Reference proteome</keyword>
<evidence type="ECO:0000259" key="15">
    <source>
        <dbReference type="Pfam" id="PF17039"/>
    </source>
</evidence>
<feature type="region of interest" description="Disordered" evidence="12">
    <location>
        <begin position="44"/>
        <end position="66"/>
    </location>
</feature>
<evidence type="ECO:0000313" key="16">
    <source>
        <dbReference type="EMBL" id="CAH1795240.1"/>
    </source>
</evidence>
<keyword evidence="3 11" id="KW-0328">Glycosyltransferase</keyword>
<gene>
    <name evidence="16" type="ORF">OFUS_LOCUS19808</name>
</gene>
<evidence type="ECO:0000256" key="10">
    <source>
        <dbReference type="ARBA" id="ARBA00060399"/>
    </source>
</evidence>
<keyword evidence="11" id="KW-0333">Golgi apparatus</keyword>
<dbReference type="FunFam" id="3.40.50.11660:FF:000002">
    <property type="entry name" value="Alpha-(1,3)-fucosyltransferase"/>
    <property type="match status" value="1"/>
</dbReference>
<keyword evidence="8" id="KW-0472">Membrane</keyword>
<evidence type="ECO:0000256" key="13">
    <source>
        <dbReference type="SAM" id="SignalP"/>
    </source>
</evidence>
<dbReference type="Proteomes" id="UP000749559">
    <property type="component" value="Unassembled WGS sequence"/>
</dbReference>
<dbReference type="InterPro" id="IPR038577">
    <property type="entry name" value="GT10-like_C_sf"/>
</dbReference>
<dbReference type="GO" id="GO:0032580">
    <property type="term" value="C:Golgi cisterna membrane"/>
    <property type="evidence" value="ECO:0007669"/>
    <property type="project" value="UniProtKB-SubCell"/>
</dbReference>
<dbReference type="GO" id="GO:0046920">
    <property type="term" value="F:alpha-(1-&gt;3)-fucosyltransferase activity"/>
    <property type="evidence" value="ECO:0007669"/>
    <property type="project" value="TreeGrafter"/>
</dbReference>
<protein>
    <recommendedName>
        <fullName evidence="11">Fucosyltransferase</fullName>
        <ecNumber evidence="11">2.4.1.-</ecNumber>
    </recommendedName>
</protein>
<dbReference type="EC" id="2.4.1.-" evidence="11"/>
<evidence type="ECO:0000256" key="2">
    <source>
        <dbReference type="ARBA" id="ARBA00008919"/>
    </source>
</evidence>
<comment type="similarity">
    <text evidence="2 11">Belongs to the glycosyltransferase 10 family.</text>
</comment>
<evidence type="ECO:0000256" key="9">
    <source>
        <dbReference type="ARBA" id="ARBA00023180"/>
    </source>
</evidence>
<reference evidence="16" key="1">
    <citation type="submission" date="2022-03" db="EMBL/GenBank/DDBJ databases">
        <authorList>
            <person name="Martin C."/>
        </authorList>
    </citation>
    <scope>NUCLEOTIDE SEQUENCE</scope>
</reference>
<feature type="signal peptide" evidence="13">
    <location>
        <begin position="1"/>
        <end position="22"/>
    </location>
</feature>
<accession>A0A8J1U6R9</accession>
<dbReference type="AlphaFoldDB" id="A0A8J1U6R9"/>
<dbReference type="Pfam" id="PF17039">
    <property type="entry name" value="Glyco_tran_10_N"/>
    <property type="match status" value="1"/>
</dbReference>
<proteinExistence type="inferred from homology"/>